<dbReference type="CDD" id="cd00211">
    <property type="entry name" value="PTS_IIA_fru"/>
    <property type="match status" value="1"/>
</dbReference>
<keyword evidence="3" id="KW-1185">Reference proteome</keyword>
<dbReference type="AlphaFoldDB" id="A0A4P5PAB5"/>
<dbReference type="OrthoDB" id="370976at2"/>
<comment type="caution">
    <text evidence="2">The sequence shown here is derived from an EMBL/GenBank/DDBJ whole genome shotgun (WGS) entry which is preliminary data.</text>
</comment>
<dbReference type="SUPFAM" id="SSF55804">
    <property type="entry name" value="Phoshotransferase/anion transport protein"/>
    <property type="match status" value="1"/>
</dbReference>
<gene>
    <name evidence="2" type="ORF">NRIC_03330</name>
</gene>
<dbReference type="Pfam" id="PF00359">
    <property type="entry name" value="PTS_EIIA_2"/>
    <property type="match status" value="1"/>
</dbReference>
<dbReference type="Proteomes" id="UP000290567">
    <property type="component" value="Unassembled WGS sequence"/>
</dbReference>
<dbReference type="InterPro" id="IPR016152">
    <property type="entry name" value="PTrfase/Anion_transptr"/>
</dbReference>
<dbReference type="PANTHER" id="PTHR47738:SF3">
    <property type="entry name" value="PHOSPHOTRANSFERASE SYSTEM MANNITOL_FRUCTOSE-SPECIFIC IIA DOMAIN CONTAINING PROTEIN"/>
    <property type="match status" value="1"/>
</dbReference>
<reference evidence="3" key="1">
    <citation type="submission" date="2019-02" db="EMBL/GenBank/DDBJ databases">
        <title>Draft genome sequence of Enterococcus sp. Gos25-1.</title>
        <authorList>
            <person name="Tanaka N."/>
            <person name="Shiwa Y."/>
            <person name="Fujita N."/>
        </authorList>
    </citation>
    <scope>NUCLEOTIDE SEQUENCE [LARGE SCALE GENOMIC DNA]</scope>
    <source>
        <strain evidence="3">Gos25-1</strain>
    </source>
</reference>
<evidence type="ECO:0000313" key="3">
    <source>
        <dbReference type="Proteomes" id="UP000290567"/>
    </source>
</evidence>
<name>A0A4P5PAB5_9ENTE</name>
<dbReference type="RefSeq" id="WP_146620952.1">
    <property type="nucleotide sequence ID" value="NZ_BJCC01000002.1"/>
</dbReference>
<sequence>MLRKELLFHKLAVEDYESLVRFLGGRMEAFGYVKASYVPAVVEREKGFPTGLSMGDYGIAIPHTDREHVYESALAIATLKRPIYVHSMIDPTKKVEVSLVILMAVENPDGQVKMLSKLMGLFQDVETLKQLEQANSSEEMYQILSQLELEVV</sequence>
<dbReference type="Gene3D" id="3.40.930.10">
    <property type="entry name" value="Mannitol-specific EII, Chain A"/>
    <property type="match status" value="1"/>
</dbReference>
<dbReference type="InterPro" id="IPR002178">
    <property type="entry name" value="PTS_EIIA_type-2_dom"/>
</dbReference>
<dbReference type="PANTHER" id="PTHR47738">
    <property type="entry name" value="PTS SYSTEM FRUCTOSE-LIKE EIIA COMPONENT-RELATED"/>
    <property type="match status" value="1"/>
</dbReference>
<accession>A0A4P5PAB5</accession>
<feature type="domain" description="PTS EIIA type-2" evidence="1">
    <location>
        <begin position="1"/>
        <end position="147"/>
    </location>
</feature>
<evidence type="ECO:0000259" key="1">
    <source>
        <dbReference type="PROSITE" id="PS51094"/>
    </source>
</evidence>
<dbReference type="InterPro" id="IPR051541">
    <property type="entry name" value="PTS_SugarTrans_NitroReg"/>
</dbReference>
<proteinExistence type="predicted"/>
<protein>
    <submittedName>
        <fullName evidence="2">PTS fructose transporter subunit IIA</fullName>
    </submittedName>
</protein>
<organism evidence="2 3">
    <name type="scientific">Enterococcus florum</name>
    <dbReference type="NCBI Taxonomy" id="2480627"/>
    <lineage>
        <taxon>Bacteria</taxon>
        <taxon>Bacillati</taxon>
        <taxon>Bacillota</taxon>
        <taxon>Bacilli</taxon>
        <taxon>Lactobacillales</taxon>
        <taxon>Enterococcaceae</taxon>
        <taxon>Enterococcus</taxon>
    </lineage>
</organism>
<dbReference type="EMBL" id="BJCC01000002">
    <property type="protein sequence ID" value="GCF92442.1"/>
    <property type="molecule type" value="Genomic_DNA"/>
</dbReference>
<evidence type="ECO:0000313" key="2">
    <source>
        <dbReference type="EMBL" id="GCF92442.1"/>
    </source>
</evidence>
<dbReference type="PROSITE" id="PS51094">
    <property type="entry name" value="PTS_EIIA_TYPE_2"/>
    <property type="match status" value="1"/>
</dbReference>